<dbReference type="Pfam" id="PF12802">
    <property type="entry name" value="MarR_2"/>
    <property type="match status" value="1"/>
</dbReference>
<dbReference type="InterPro" id="IPR036390">
    <property type="entry name" value="WH_DNA-bd_sf"/>
</dbReference>
<dbReference type="STRING" id="1122149.FD44_GL000169"/>
<keyword evidence="1" id="KW-0805">Transcription regulation</keyword>
<keyword evidence="3" id="KW-0804">Transcription</keyword>
<proteinExistence type="predicted"/>
<dbReference type="InterPro" id="IPR023187">
    <property type="entry name" value="Tscrpt_reg_MarR-type_CS"/>
</dbReference>
<evidence type="ECO:0000259" key="4">
    <source>
        <dbReference type="PROSITE" id="PS50995"/>
    </source>
</evidence>
<dbReference type="InterPro" id="IPR036388">
    <property type="entry name" value="WH-like_DNA-bd_sf"/>
</dbReference>
<dbReference type="RefSeq" id="WP_010620612.1">
    <property type="nucleotide sequence ID" value="NZ_CP042371.1"/>
</dbReference>
<reference evidence="5 6" key="1">
    <citation type="journal article" date="2019" name="Appl. Microbiol. Biotechnol.">
        <title>Uncovering carbohydrate metabolism through a genotype-phenotype association study of 56 lactic acid bacteria genomes.</title>
        <authorList>
            <person name="Buron-Moles G."/>
            <person name="Chailyan A."/>
            <person name="Dolejs I."/>
            <person name="Forster J."/>
            <person name="Miks M.H."/>
        </authorList>
    </citation>
    <scope>NUCLEOTIDE SEQUENCE [LARGE SCALE GENOMIC DNA]</scope>
    <source>
        <strain evidence="5 6">ATCC 49373</strain>
    </source>
</reference>
<dbReference type="PROSITE" id="PS50995">
    <property type="entry name" value="HTH_MARR_2"/>
    <property type="match status" value="1"/>
</dbReference>
<feature type="domain" description="HTH marR-type" evidence="4">
    <location>
        <begin position="7"/>
        <end position="139"/>
    </location>
</feature>
<dbReference type="GO" id="GO:0003677">
    <property type="term" value="F:DNA binding"/>
    <property type="evidence" value="ECO:0007669"/>
    <property type="project" value="UniProtKB-KW"/>
</dbReference>
<dbReference type="EMBL" id="PUFO01000072">
    <property type="protein sequence ID" value="TDG74800.1"/>
    <property type="molecule type" value="Genomic_DNA"/>
</dbReference>
<dbReference type="InterPro" id="IPR039422">
    <property type="entry name" value="MarR/SlyA-like"/>
</dbReference>
<dbReference type="OrthoDB" id="1903871at2"/>
<keyword evidence="6" id="KW-1185">Reference proteome</keyword>
<dbReference type="SMART" id="SM00347">
    <property type="entry name" value="HTH_MARR"/>
    <property type="match status" value="1"/>
</dbReference>
<dbReference type="SUPFAM" id="SSF46785">
    <property type="entry name" value="Winged helix' DNA-binding domain"/>
    <property type="match status" value="1"/>
</dbReference>
<evidence type="ECO:0000256" key="1">
    <source>
        <dbReference type="ARBA" id="ARBA00023015"/>
    </source>
</evidence>
<dbReference type="PANTHER" id="PTHR33164">
    <property type="entry name" value="TRANSCRIPTIONAL REGULATOR, MARR FAMILY"/>
    <property type="match status" value="1"/>
</dbReference>
<dbReference type="InterPro" id="IPR000835">
    <property type="entry name" value="HTH_MarR-typ"/>
</dbReference>
<organism evidence="5 6">
    <name type="scientific">Secundilactobacillus malefermentans</name>
    <dbReference type="NCBI Taxonomy" id="176292"/>
    <lineage>
        <taxon>Bacteria</taxon>
        <taxon>Bacillati</taxon>
        <taxon>Bacillota</taxon>
        <taxon>Bacilli</taxon>
        <taxon>Lactobacillales</taxon>
        <taxon>Lactobacillaceae</taxon>
        <taxon>Secundilactobacillus</taxon>
    </lineage>
</organism>
<accession>A0A4R5NKF8</accession>
<evidence type="ECO:0000313" key="5">
    <source>
        <dbReference type="EMBL" id="TDG74800.1"/>
    </source>
</evidence>
<evidence type="ECO:0000256" key="2">
    <source>
        <dbReference type="ARBA" id="ARBA00023125"/>
    </source>
</evidence>
<gene>
    <name evidence="5" type="ORF">C5L31_001566</name>
</gene>
<dbReference type="Gene3D" id="1.10.10.10">
    <property type="entry name" value="Winged helix-like DNA-binding domain superfamily/Winged helix DNA-binding domain"/>
    <property type="match status" value="1"/>
</dbReference>
<comment type="caution">
    <text evidence="5">The sequence shown here is derived from an EMBL/GenBank/DDBJ whole genome shotgun (WGS) entry which is preliminary data.</text>
</comment>
<dbReference type="PROSITE" id="PS01117">
    <property type="entry name" value="HTH_MARR_1"/>
    <property type="match status" value="1"/>
</dbReference>
<protein>
    <recommendedName>
        <fullName evidence="4">HTH marR-type domain-containing protein</fullName>
    </recommendedName>
</protein>
<dbReference type="Proteomes" id="UP000294854">
    <property type="component" value="Unassembled WGS sequence"/>
</dbReference>
<evidence type="ECO:0000256" key="3">
    <source>
        <dbReference type="ARBA" id="ARBA00023163"/>
    </source>
</evidence>
<dbReference type="GO" id="GO:0006950">
    <property type="term" value="P:response to stress"/>
    <property type="evidence" value="ECO:0007669"/>
    <property type="project" value="TreeGrafter"/>
</dbReference>
<evidence type="ECO:0000313" key="6">
    <source>
        <dbReference type="Proteomes" id="UP000294854"/>
    </source>
</evidence>
<name>A0A4R5NKF8_9LACO</name>
<dbReference type="GO" id="GO:0003700">
    <property type="term" value="F:DNA-binding transcription factor activity"/>
    <property type="evidence" value="ECO:0007669"/>
    <property type="project" value="InterPro"/>
</dbReference>
<dbReference type="PANTHER" id="PTHR33164:SF43">
    <property type="entry name" value="HTH-TYPE TRANSCRIPTIONAL REPRESSOR YETL"/>
    <property type="match status" value="1"/>
</dbReference>
<keyword evidence="2" id="KW-0238">DNA-binding</keyword>
<dbReference type="AlphaFoldDB" id="A0A4R5NKF8"/>
<sequence>MEKENLLDSFIEAYMKSIKYLDEFISQPASDYHLSFEQYLILHDIARRPDLTLVDIAANRHVTRSAISRQIKVLLNQEYIVQVPDESDRRRLYLHLTESGTNVEQIVSEKNKQRFQGWIDYYGEDRAKDILGFIRDFSEYNRIEK</sequence>